<keyword evidence="2 4" id="KW-0378">Hydrolase</keyword>
<protein>
    <submittedName>
        <fullName evidence="4">ADP-ribosylglycohydrolase</fullName>
    </submittedName>
</protein>
<dbReference type="RefSeq" id="WP_107830664.1">
    <property type="nucleotide sequence ID" value="NZ_CP160205.1"/>
</dbReference>
<dbReference type="Gene3D" id="1.10.4080.10">
    <property type="entry name" value="ADP-ribosylation/Crystallin J1"/>
    <property type="match status" value="1"/>
</dbReference>
<feature type="binding site" evidence="3">
    <location>
        <position position="327"/>
    </location>
    <ligand>
        <name>Mg(2+)</name>
        <dbReference type="ChEBI" id="CHEBI:18420"/>
        <label>1</label>
    </ligand>
</feature>
<accession>A0A2T5J5P7</accession>
<feature type="binding site" evidence="3">
    <location>
        <position position="329"/>
    </location>
    <ligand>
        <name>Mg(2+)</name>
        <dbReference type="ChEBI" id="CHEBI:18420"/>
        <label>1</label>
    </ligand>
</feature>
<dbReference type="Pfam" id="PF03747">
    <property type="entry name" value="ADP_ribosyl_GH"/>
    <property type="match status" value="1"/>
</dbReference>
<feature type="binding site" evidence="3">
    <location>
        <position position="71"/>
    </location>
    <ligand>
        <name>Mg(2+)</name>
        <dbReference type="ChEBI" id="CHEBI:18420"/>
        <label>1</label>
    </ligand>
</feature>
<reference evidence="4 5" key="1">
    <citation type="submission" date="2018-04" db="EMBL/GenBank/DDBJ databases">
        <title>Genomic Encyclopedia of Archaeal and Bacterial Type Strains, Phase II (KMG-II): from individual species to whole genera.</title>
        <authorList>
            <person name="Goeker M."/>
        </authorList>
    </citation>
    <scope>NUCLEOTIDE SEQUENCE [LARGE SCALE GENOMIC DNA]</scope>
    <source>
        <strain evidence="4 5">DSM 26809</strain>
    </source>
</reference>
<evidence type="ECO:0000313" key="4">
    <source>
        <dbReference type="EMBL" id="PTQ93540.1"/>
    </source>
</evidence>
<dbReference type="SUPFAM" id="SSF101478">
    <property type="entry name" value="ADP-ribosylglycohydrolase"/>
    <property type="match status" value="1"/>
</dbReference>
<sequence length="510" mass="57937">MKPETKYKGSLKLSAIGDALGWMTEFEKTADSVLNRFGVPKIERFYNWEKKVGGRFYGFVDKIKAGSYSDDTQLLMAVARSIKSDGTTDHNYFAKTELPNWLDYARGGGRTVKAAAQKISRKSAQWNANFFLYKAGEETFDYKQSGANGAAMRVLPIALANIGNIEKIKEDIFCNSIITHGHPRAIIGAMLYGYAINQIIVCRPEKFNWESFLIQIGSDFQDKFNLSFFKNPYLKAWLNEWNKSSVERFETSYDATLLEVQNQLRYIYQSLKHGISIEETLLKLGCISRETKGSGTATVLAGLYFTLKFHDKPLVGIIEAVNSLGTDTDSIASFTGGLIGALHGQNIIPDKWQVVQDEKYLNTLAERLLQISEDRLKEPPPQVTFNLKRLNDAPIDDFNENDFVEFFPLGKGVITNIERQPTLTKGKYNLIMEIKFDSEQTIIFSKLYENPDVAKNPNQLHYKSDLDIITLAKKKLEPEIFNRVKDFLNKKAPKDLIDVLSLIFQSKNWN</sequence>
<dbReference type="EMBL" id="QAOQ01000008">
    <property type="protein sequence ID" value="PTQ93540.1"/>
    <property type="molecule type" value="Genomic_DNA"/>
</dbReference>
<dbReference type="OrthoDB" id="9798107at2"/>
<gene>
    <name evidence="4" type="ORF">C8P68_1082</name>
</gene>
<organism evidence="4 5">
    <name type="scientific">Mucilaginibacter yixingensis</name>
    <dbReference type="NCBI Taxonomy" id="1295612"/>
    <lineage>
        <taxon>Bacteria</taxon>
        <taxon>Pseudomonadati</taxon>
        <taxon>Bacteroidota</taxon>
        <taxon>Sphingobacteriia</taxon>
        <taxon>Sphingobacteriales</taxon>
        <taxon>Sphingobacteriaceae</taxon>
        <taxon>Mucilaginibacter</taxon>
    </lineage>
</organism>
<keyword evidence="5" id="KW-1185">Reference proteome</keyword>
<feature type="binding site" evidence="3">
    <location>
        <position position="330"/>
    </location>
    <ligand>
        <name>Mg(2+)</name>
        <dbReference type="ChEBI" id="CHEBI:18420"/>
        <label>1</label>
    </ligand>
</feature>
<evidence type="ECO:0000256" key="3">
    <source>
        <dbReference type="PIRSR" id="PIRSR605502-1"/>
    </source>
</evidence>
<dbReference type="AlphaFoldDB" id="A0A2T5J5P7"/>
<comment type="caution">
    <text evidence="4">The sequence shown here is derived from an EMBL/GenBank/DDBJ whole genome shotgun (WGS) entry which is preliminary data.</text>
</comment>
<evidence type="ECO:0000256" key="1">
    <source>
        <dbReference type="ARBA" id="ARBA00010702"/>
    </source>
</evidence>
<feature type="binding site" evidence="3">
    <location>
        <position position="70"/>
    </location>
    <ligand>
        <name>Mg(2+)</name>
        <dbReference type="ChEBI" id="CHEBI:18420"/>
        <label>1</label>
    </ligand>
</feature>
<keyword evidence="3" id="KW-0479">Metal-binding</keyword>
<comment type="cofactor">
    <cofactor evidence="3">
        <name>Mg(2+)</name>
        <dbReference type="ChEBI" id="CHEBI:18420"/>
    </cofactor>
    <text evidence="3">Binds 2 magnesium ions per subunit.</text>
</comment>
<keyword evidence="3" id="KW-0460">Magnesium</keyword>
<name>A0A2T5J5P7_9SPHI</name>
<dbReference type="InterPro" id="IPR036705">
    <property type="entry name" value="Ribosyl_crysJ1_sf"/>
</dbReference>
<proteinExistence type="inferred from homology"/>
<feature type="binding site" evidence="3">
    <location>
        <position position="69"/>
    </location>
    <ligand>
        <name>Mg(2+)</name>
        <dbReference type="ChEBI" id="CHEBI:18420"/>
        <label>1</label>
    </ligand>
</feature>
<evidence type="ECO:0000256" key="2">
    <source>
        <dbReference type="ARBA" id="ARBA00022801"/>
    </source>
</evidence>
<dbReference type="InterPro" id="IPR050792">
    <property type="entry name" value="ADP-ribosylglycohydrolase"/>
</dbReference>
<dbReference type="Proteomes" id="UP000244168">
    <property type="component" value="Unassembled WGS sequence"/>
</dbReference>
<dbReference type="GO" id="GO:0016787">
    <property type="term" value="F:hydrolase activity"/>
    <property type="evidence" value="ECO:0007669"/>
    <property type="project" value="UniProtKB-KW"/>
</dbReference>
<dbReference type="InterPro" id="IPR005502">
    <property type="entry name" value="Ribosyl_crysJ1"/>
</dbReference>
<dbReference type="GO" id="GO:0046872">
    <property type="term" value="F:metal ion binding"/>
    <property type="evidence" value="ECO:0007669"/>
    <property type="project" value="UniProtKB-KW"/>
</dbReference>
<evidence type="ECO:0000313" key="5">
    <source>
        <dbReference type="Proteomes" id="UP000244168"/>
    </source>
</evidence>
<dbReference type="PANTHER" id="PTHR16222">
    <property type="entry name" value="ADP-RIBOSYLGLYCOHYDROLASE"/>
    <property type="match status" value="1"/>
</dbReference>
<dbReference type="PANTHER" id="PTHR16222:SF24">
    <property type="entry name" value="ADP-RIBOSYLHYDROLASE ARH3"/>
    <property type="match status" value="1"/>
</dbReference>
<comment type="similarity">
    <text evidence="1">Belongs to the ADP-ribosylglycohydrolase family.</text>
</comment>